<dbReference type="GeneID" id="92205854"/>
<keyword evidence="2" id="KW-0812">Transmembrane</keyword>
<feature type="compositionally biased region" description="Polar residues" evidence="1">
    <location>
        <begin position="306"/>
        <end position="317"/>
    </location>
</feature>
<dbReference type="RefSeq" id="XP_066827596.1">
    <property type="nucleotide sequence ID" value="XM_066976602.1"/>
</dbReference>
<keyword evidence="2" id="KW-1133">Transmembrane helix</keyword>
<evidence type="ECO:0000313" key="3">
    <source>
        <dbReference type="EMBL" id="CAK9436100.1"/>
    </source>
</evidence>
<name>A0ABP0ZE24_9ASCO</name>
<feature type="compositionally biased region" description="Acidic residues" evidence="1">
    <location>
        <begin position="253"/>
        <end position="269"/>
    </location>
</feature>
<protein>
    <submittedName>
        <fullName evidence="3">Uncharacterized protein</fullName>
    </submittedName>
</protein>
<evidence type="ECO:0000256" key="2">
    <source>
        <dbReference type="SAM" id="Phobius"/>
    </source>
</evidence>
<dbReference type="EMBL" id="OZ022405">
    <property type="protein sequence ID" value="CAK9436100.1"/>
    <property type="molecule type" value="Genomic_DNA"/>
</dbReference>
<feature type="region of interest" description="Disordered" evidence="1">
    <location>
        <begin position="298"/>
        <end position="320"/>
    </location>
</feature>
<keyword evidence="4" id="KW-1185">Reference proteome</keyword>
<evidence type="ECO:0000256" key="1">
    <source>
        <dbReference type="SAM" id="MobiDB-lite"/>
    </source>
</evidence>
<feature type="region of interest" description="Disordered" evidence="1">
    <location>
        <begin position="245"/>
        <end position="279"/>
    </location>
</feature>
<feature type="region of interest" description="Disordered" evidence="1">
    <location>
        <begin position="146"/>
        <end position="169"/>
    </location>
</feature>
<organism evidence="3 4">
    <name type="scientific">Lodderomyces beijingensis</name>
    <dbReference type="NCBI Taxonomy" id="1775926"/>
    <lineage>
        <taxon>Eukaryota</taxon>
        <taxon>Fungi</taxon>
        <taxon>Dikarya</taxon>
        <taxon>Ascomycota</taxon>
        <taxon>Saccharomycotina</taxon>
        <taxon>Pichiomycetes</taxon>
        <taxon>Debaryomycetaceae</taxon>
        <taxon>Candida/Lodderomyces clade</taxon>
        <taxon>Lodderomyces</taxon>
    </lineage>
</organism>
<reference evidence="3 4" key="1">
    <citation type="submission" date="2024-03" db="EMBL/GenBank/DDBJ databases">
        <authorList>
            <person name="Brejova B."/>
        </authorList>
    </citation>
    <scope>NUCLEOTIDE SEQUENCE [LARGE SCALE GENOMIC DNA]</scope>
    <source>
        <strain evidence="3 4">CBS 14171</strain>
    </source>
</reference>
<gene>
    <name evidence="3" type="ORF">LODBEIA_P06580</name>
</gene>
<dbReference type="Proteomes" id="UP001497383">
    <property type="component" value="Chromosome 1"/>
</dbReference>
<evidence type="ECO:0000313" key="4">
    <source>
        <dbReference type="Proteomes" id="UP001497383"/>
    </source>
</evidence>
<proteinExistence type="predicted"/>
<feature type="transmembrane region" description="Helical" evidence="2">
    <location>
        <begin position="116"/>
        <end position="134"/>
    </location>
</feature>
<feature type="compositionally biased region" description="Polar residues" evidence="1">
    <location>
        <begin position="158"/>
        <end position="169"/>
    </location>
</feature>
<keyword evidence="2" id="KW-0472">Membrane</keyword>
<sequence length="398" mass="43583">MISITELVDILRMSLRQILVQIERNIKHSITIPQLLLRISDNQSKRITKFSIEPPPPPPPPPPLAVPQLVAPQLQLPNLPASGAWSFANADDFANVCRFIQEILEGIDAINNKDDVVLLLIIVAVLIVVFYYILSQIQENNVKVKEEEEEEEEAPLTVKSSPQREITTTTGSYPAPYIVPILQRTESQASDSTFSNVSCSNTSSILNMTYTESTANNFGFDILGNTPTERLMLLSRCGGGGVASRHSLRGYFDDDDDDGKFSDDDDDGGDEVKVGTPSEKNSYTTGLVFLDDGGGSELGDLDTSLQNGSSTELWDNSTTDEELGEKDIVKGGEGEVDKELEDEGEEQGVLAISSQSELVKSGSLTAVEQVESELAMLKQQLSNTHVDYKVTQPVYTEY</sequence>
<accession>A0ABP0ZE24</accession>